<gene>
    <name evidence="1" type="primary">CELF1</name>
    <name evidence="1" type="ORF">SPIL2461_LOCUS19853</name>
</gene>
<protein>
    <submittedName>
        <fullName evidence="1">CELF1 protein</fullName>
    </submittedName>
</protein>
<evidence type="ECO:0000313" key="2">
    <source>
        <dbReference type="Proteomes" id="UP000649617"/>
    </source>
</evidence>
<proteinExistence type="predicted"/>
<dbReference type="OrthoDB" id="410044at2759"/>
<dbReference type="Proteomes" id="UP000649617">
    <property type="component" value="Unassembled WGS sequence"/>
</dbReference>
<organism evidence="1 2">
    <name type="scientific">Symbiodinium pilosum</name>
    <name type="common">Dinoflagellate</name>
    <dbReference type="NCBI Taxonomy" id="2952"/>
    <lineage>
        <taxon>Eukaryota</taxon>
        <taxon>Sar</taxon>
        <taxon>Alveolata</taxon>
        <taxon>Dinophyceae</taxon>
        <taxon>Suessiales</taxon>
        <taxon>Symbiodiniaceae</taxon>
        <taxon>Symbiodinium</taxon>
    </lineage>
</organism>
<accession>A0A812WXT3</accession>
<dbReference type="AlphaFoldDB" id="A0A812WXT3"/>
<keyword evidence="2" id="KW-1185">Reference proteome</keyword>
<comment type="caution">
    <text evidence="1">The sequence shown here is derived from an EMBL/GenBank/DDBJ whole genome shotgun (WGS) entry which is preliminary data.</text>
</comment>
<name>A0A812WXT3_SYMPI</name>
<evidence type="ECO:0000313" key="1">
    <source>
        <dbReference type="EMBL" id="CAE7704305.1"/>
    </source>
</evidence>
<reference evidence="1" key="1">
    <citation type="submission" date="2021-02" db="EMBL/GenBank/DDBJ databases">
        <authorList>
            <person name="Dougan E. K."/>
            <person name="Rhodes N."/>
            <person name="Thang M."/>
            <person name="Chan C."/>
        </authorList>
    </citation>
    <scope>NUCLEOTIDE SEQUENCE</scope>
</reference>
<sequence length="85" mass="9464">MSMASGAGGGMMQSNPAKLKKSHIVCTMRPLRVCIEENGGDLSRCVKEVEEFERTCDKRLEYVHDRDGLDDTRSGLFSGQKQRAN</sequence>
<dbReference type="EMBL" id="CAJNIZ010044890">
    <property type="protein sequence ID" value="CAE7704305.1"/>
    <property type="molecule type" value="Genomic_DNA"/>
</dbReference>